<name>A0A0L6JRL5_9FIRM</name>
<dbReference type="PANTHER" id="PTHR38463:SF1">
    <property type="entry name" value="STRESS RESPONSE PROTEIN YSNF"/>
    <property type="match status" value="1"/>
</dbReference>
<evidence type="ECO:0000313" key="3">
    <source>
        <dbReference type="Proteomes" id="UP000036923"/>
    </source>
</evidence>
<dbReference type="OrthoDB" id="118405at2"/>
<dbReference type="InterPro" id="IPR019060">
    <property type="entry name" value="DUF2382"/>
</dbReference>
<dbReference type="PATRIC" id="fig|398512.5.peg.3466"/>
<dbReference type="STRING" id="398512.Bccel_3308"/>
<comment type="caution">
    <text evidence="2">The sequence shown here is derived from an EMBL/GenBank/DDBJ whole genome shotgun (WGS) entry which is preliminary data.</text>
</comment>
<dbReference type="Pfam" id="PF09557">
    <property type="entry name" value="DUF2382"/>
    <property type="match status" value="1"/>
</dbReference>
<dbReference type="EMBL" id="LGTC01000001">
    <property type="protein sequence ID" value="KNY28037.1"/>
    <property type="molecule type" value="Genomic_DNA"/>
</dbReference>
<dbReference type="PANTHER" id="PTHR38463">
    <property type="entry name" value="STRESS RESPONSE PROTEIN YSNF"/>
    <property type="match status" value="1"/>
</dbReference>
<dbReference type="InterPro" id="IPR052967">
    <property type="entry name" value="Stress_Response_Assoc"/>
</dbReference>
<evidence type="ECO:0000259" key="1">
    <source>
        <dbReference type="Pfam" id="PF09557"/>
    </source>
</evidence>
<feature type="domain" description="DUF2382" evidence="1">
    <location>
        <begin position="74"/>
        <end position="181"/>
    </location>
</feature>
<evidence type="ECO:0000313" key="2">
    <source>
        <dbReference type="EMBL" id="KNY28037.1"/>
    </source>
</evidence>
<organism evidence="2 3">
    <name type="scientific">Pseudobacteroides cellulosolvens ATCC 35603 = DSM 2933</name>
    <dbReference type="NCBI Taxonomy" id="398512"/>
    <lineage>
        <taxon>Bacteria</taxon>
        <taxon>Bacillati</taxon>
        <taxon>Bacillota</taxon>
        <taxon>Clostridia</taxon>
        <taxon>Eubacteriales</taxon>
        <taxon>Oscillospiraceae</taxon>
        <taxon>Pseudobacteroides</taxon>
    </lineage>
</organism>
<dbReference type="AlphaFoldDB" id="A0A0L6JRL5"/>
<keyword evidence="3" id="KW-1185">Reference proteome</keyword>
<dbReference type="NCBIfam" id="TIGR02271">
    <property type="entry name" value="YsnF/AvaK domain"/>
    <property type="match status" value="1"/>
</dbReference>
<dbReference type="eggNOG" id="COG3861">
    <property type="taxonomic scope" value="Bacteria"/>
</dbReference>
<proteinExistence type="predicted"/>
<reference evidence="3" key="1">
    <citation type="submission" date="2015-07" db="EMBL/GenBank/DDBJ databases">
        <title>Near-Complete Genome Sequence of the Cellulolytic Bacterium Bacteroides (Pseudobacteroides) cellulosolvens ATCC 35603.</title>
        <authorList>
            <person name="Dassa B."/>
            <person name="Utturkar S.M."/>
            <person name="Klingeman D.M."/>
            <person name="Hurt R.A."/>
            <person name="Keller M."/>
            <person name="Xu J."/>
            <person name="Reddy Y.H.K."/>
            <person name="Borovok I."/>
            <person name="Grinberg I.R."/>
            <person name="Lamed R."/>
            <person name="Zhivin O."/>
            <person name="Bayer E.A."/>
            <person name="Brown S.D."/>
        </authorList>
    </citation>
    <scope>NUCLEOTIDE SEQUENCE [LARGE SCALE GENOMIC DNA]</scope>
    <source>
        <strain evidence="3">DSM 2933</strain>
    </source>
</reference>
<accession>A0A0L6JRL5</accession>
<gene>
    <name evidence="2" type="ORF">Bccel_3308</name>
</gene>
<protein>
    <recommendedName>
        <fullName evidence="1">DUF2382 domain-containing protein</fullName>
    </recommendedName>
</protein>
<dbReference type="Proteomes" id="UP000036923">
    <property type="component" value="Unassembled WGS sequence"/>
</dbReference>
<sequence length="199" mass="22481">MGKLFGIFNNQNNNEKSEDDVFLNTPDANLKTEGIILDGPEVNSNIEGVEAKNEDINLGTEDDNSKIVEDRKLILRQEELDIAKNRVQIGQVELSKEIVEEQKEVDVPVIHEEVVIERRAIDRHPSDSPITEEETIRIPVTEERVEVGKHTVVTGEVSAYKREVGETKKVVETLKKEEARVHKDGEPHIIGNDGDYTLH</sequence>